<dbReference type="InterPro" id="IPR002513">
    <property type="entry name" value="Tn3_Tnp_DDE_dom"/>
</dbReference>
<organism evidence="8 9">
    <name type="scientific">Streptomyces malaysiense</name>
    <dbReference type="NCBI Taxonomy" id="1428626"/>
    <lineage>
        <taxon>Bacteria</taxon>
        <taxon>Bacillati</taxon>
        <taxon>Actinomycetota</taxon>
        <taxon>Actinomycetes</taxon>
        <taxon>Kitasatosporales</taxon>
        <taxon>Streptomycetaceae</taxon>
        <taxon>Streptomyces</taxon>
    </lineage>
</organism>
<dbReference type="InterPro" id="IPR047653">
    <property type="entry name" value="Tn3-like_transpos"/>
</dbReference>
<sequence>MGRDLGLDGVVDHFTLNSEEAGWLRNKSGATRLGFAVQLKFLTWRGRFPRMRLELPSDAVEHVAKQVGVAASELAFYDFTSRAAKRHRSELRDLTGWHECTKTDLVKLVSHLVDVIWHDERREEQVRSELLRQMRAEMIEPPTAAQVNTIIRSALHQADERAVAEVAARLARAEDCTRRLDALVVFTGPTSNPAEQGDTAEADGDTAEDDEDDVESVLADIKAHPGNVSLNSLLDEISKLKQVRAIGVPEKAFTGIGVQVINAWRARASASSPSHLRRFAPQVRHVLLAALLFQRQREITDTLVELLNSTVHRINARAEKKVTEAFVAEFTKVRGKAGLLGKIAAASLGAPEGRVREVIYPAAGGEKTLKDLVAEMKATNAAFARSKREVFKSSYSNHYRAGLMKLLEVLDFRSSNDRHKPVIEALALIERHKDSSTTYLPLGETVPLDGVVRKDWMEFALHTPDKGLQRVIRTVYEACVFQALRDRLRCKEIWVVGADKWRNPDEDLPDDFEVRRAEYYEKLNKPRDAKVFIAQLQSEMRAELGALDTKLPKLPWVTISGKHRSGAIKFTEPEPQKEPKNLRRLKKAIRKKWGTVALIDILKEAALRTRMLKALAPVGTREAIDEAKLLERLLLIAYAYGTNSGISAVAAGEHGHSEEELRYTARRYLTAVGLKAAGVEIANATFTARQETVWGQGTTTVASDSTHFKAWDRNIFTEWHSRYGGRGVLVYWHIEKGSMAIHSQLLNCTASEVAAAIEGMMRHATTMQTEGNYVDSHGQSEIGFGLTRLLGYDLLPRIKQINKVKLYRPGREDEDTYDNLADAMTRPIRWDVIENNYDQLIKYATAIRVGTASTEAILRRFTRTASHPVYQAMLEVGRAQKTIFAARYLRDRDLQREIQEGLNVVEGWNGANDIIFFGKSGELSSNRRDQQELSVLALHLLQTALVFVNTLMIQDMLADPEWADALTDEDKRALTPLFWMHIQPYGEVRLNMGSRLQLAVPVPTDPEPEPAAA</sequence>
<dbReference type="Proteomes" id="UP000034838">
    <property type="component" value="Unassembled WGS sequence"/>
</dbReference>
<dbReference type="NCBIfam" id="NF033527">
    <property type="entry name" value="transpos_Tn3"/>
    <property type="match status" value="1"/>
</dbReference>
<feature type="region of interest" description="Disordered" evidence="5">
    <location>
        <begin position="188"/>
        <end position="212"/>
    </location>
</feature>
<reference evidence="8" key="1">
    <citation type="submission" date="2016-10" db="EMBL/GenBank/DDBJ databases">
        <title>Genome sequence of Streptomyces malaysiense MUSC 136.</title>
        <authorList>
            <person name="Lee L.-H."/>
            <person name="Ser H.-L."/>
        </authorList>
    </citation>
    <scope>NUCLEOTIDE SEQUENCE [LARGE SCALE GENOMIC DNA]</scope>
    <source>
        <strain evidence="8">MUSC 136</strain>
    </source>
</reference>
<dbReference type="AlphaFoldDB" id="A0A1J4PX32"/>
<dbReference type="GO" id="GO:0004803">
    <property type="term" value="F:transposase activity"/>
    <property type="evidence" value="ECO:0007669"/>
    <property type="project" value="InterPro"/>
</dbReference>
<protein>
    <submittedName>
        <fullName evidence="8">DDE transposase</fullName>
    </submittedName>
</protein>
<keyword evidence="9" id="KW-1185">Reference proteome</keyword>
<keyword evidence="3" id="KW-0238">DNA-binding</keyword>
<dbReference type="InterPro" id="IPR025296">
    <property type="entry name" value="DUF4158"/>
</dbReference>
<dbReference type="Pfam" id="PF13700">
    <property type="entry name" value="DUF4158"/>
    <property type="match status" value="1"/>
</dbReference>
<name>A0A1J4PX32_9ACTN</name>
<evidence type="ECO:0000256" key="3">
    <source>
        <dbReference type="ARBA" id="ARBA00023125"/>
    </source>
</evidence>
<evidence type="ECO:0000313" key="9">
    <source>
        <dbReference type="Proteomes" id="UP000034838"/>
    </source>
</evidence>
<dbReference type="Pfam" id="PF01526">
    <property type="entry name" value="DDE_Tnp_Tn3"/>
    <property type="match status" value="1"/>
</dbReference>
<comment type="similarity">
    <text evidence="1">Belongs to the transposase 7 family.</text>
</comment>
<feature type="compositionally biased region" description="Acidic residues" evidence="5">
    <location>
        <begin position="198"/>
        <end position="212"/>
    </location>
</feature>
<proteinExistence type="inferred from homology"/>
<keyword evidence="2" id="KW-0815">Transposition</keyword>
<evidence type="ECO:0000256" key="4">
    <source>
        <dbReference type="ARBA" id="ARBA00023172"/>
    </source>
</evidence>
<evidence type="ECO:0000256" key="5">
    <source>
        <dbReference type="SAM" id="MobiDB-lite"/>
    </source>
</evidence>
<evidence type="ECO:0000259" key="7">
    <source>
        <dbReference type="Pfam" id="PF13700"/>
    </source>
</evidence>
<comment type="caution">
    <text evidence="8">The sequence shown here is derived from an EMBL/GenBank/DDBJ whole genome shotgun (WGS) entry which is preliminary data.</text>
</comment>
<keyword evidence="4" id="KW-0233">DNA recombination</keyword>
<dbReference type="EMBL" id="LBDA02000052">
    <property type="protein sequence ID" value="OIK25491.1"/>
    <property type="molecule type" value="Genomic_DNA"/>
</dbReference>
<evidence type="ECO:0000313" key="8">
    <source>
        <dbReference type="EMBL" id="OIK25491.1"/>
    </source>
</evidence>
<evidence type="ECO:0000256" key="2">
    <source>
        <dbReference type="ARBA" id="ARBA00022578"/>
    </source>
</evidence>
<dbReference type="GO" id="GO:0006313">
    <property type="term" value="P:DNA transposition"/>
    <property type="evidence" value="ECO:0007669"/>
    <property type="project" value="InterPro"/>
</dbReference>
<feature type="domain" description="Tn3 transposase DDE" evidence="6">
    <location>
        <begin position="600"/>
        <end position="987"/>
    </location>
</feature>
<gene>
    <name evidence="8" type="ORF">VT52_021770</name>
</gene>
<evidence type="ECO:0000256" key="1">
    <source>
        <dbReference type="ARBA" id="ARBA00009402"/>
    </source>
</evidence>
<evidence type="ECO:0000259" key="6">
    <source>
        <dbReference type="Pfam" id="PF01526"/>
    </source>
</evidence>
<dbReference type="OrthoDB" id="3403253at2"/>
<accession>A0A1J4PX32</accession>
<feature type="domain" description="DUF4158" evidence="7">
    <location>
        <begin position="11"/>
        <end position="153"/>
    </location>
</feature>
<dbReference type="GO" id="GO:0003677">
    <property type="term" value="F:DNA binding"/>
    <property type="evidence" value="ECO:0007669"/>
    <property type="project" value="UniProtKB-KW"/>
</dbReference>